<protein>
    <submittedName>
        <fullName evidence="2">Uncharacterized protein</fullName>
    </submittedName>
</protein>
<dbReference type="Proteomes" id="UP001190700">
    <property type="component" value="Unassembled WGS sequence"/>
</dbReference>
<evidence type="ECO:0000313" key="3">
    <source>
        <dbReference type="Proteomes" id="UP001190700"/>
    </source>
</evidence>
<keyword evidence="3" id="KW-1185">Reference proteome</keyword>
<gene>
    <name evidence="2" type="ORF">CYMTET_54943</name>
</gene>
<sequence>MDRAENEMVEVTVDTVTVPGGGDGGGGSGGGGGGARGGGGGGGGRGVPLSEVEPTAKPHRVMEHMPLGVHMSALTNVHANEAAPGFPGAGEVKCNKATGEQGAMEEIGHGLVRWVS</sequence>
<dbReference type="EMBL" id="LGRX02035452">
    <property type="protein sequence ID" value="KAK3234818.1"/>
    <property type="molecule type" value="Genomic_DNA"/>
</dbReference>
<feature type="compositionally biased region" description="Gly residues" evidence="1">
    <location>
        <begin position="19"/>
        <end position="46"/>
    </location>
</feature>
<evidence type="ECO:0000313" key="2">
    <source>
        <dbReference type="EMBL" id="KAK3234818.1"/>
    </source>
</evidence>
<evidence type="ECO:0000256" key="1">
    <source>
        <dbReference type="SAM" id="MobiDB-lite"/>
    </source>
</evidence>
<proteinExistence type="predicted"/>
<reference evidence="2 3" key="1">
    <citation type="journal article" date="2015" name="Genome Biol. Evol.">
        <title>Comparative Genomics of a Bacterivorous Green Alga Reveals Evolutionary Causalities and Consequences of Phago-Mixotrophic Mode of Nutrition.</title>
        <authorList>
            <person name="Burns J.A."/>
            <person name="Paasch A."/>
            <person name="Narechania A."/>
            <person name="Kim E."/>
        </authorList>
    </citation>
    <scope>NUCLEOTIDE SEQUENCE [LARGE SCALE GENOMIC DNA]</scope>
    <source>
        <strain evidence="2 3">PLY_AMNH</strain>
    </source>
</reference>
<feature type="compositionally biased region" description="Low complexity" evidence="1">
    <location>
        <begin position="9"/>
        <end position="18"/>
    </location>
</feature>
<name>A0AAE0EN90_9CHLO</name>
<dbReference type="AlphaFoldDB" id="A0AAE0EN90"/>
<accession>A0AAE0EN90</accession>
<feature type="region of interest" description="Disordered" evidence="1">
    <location>
        <begin position="1"/>
        <end position="51"/>
    </location>
</feature>
<organism evidence="2 3">
    <name type="scientific">Cymbomonas tetramitiformis</name>
    <dbReference type="NCBI Taxonomy" id="36881"/>
    <lineage>
        <taxon>Eukaryota</taxon>
        <taxon>Viridiplantae</taxon>
        <taxon>Chlorophyta</taxon>
        <taxon>Pyramimonadophyceae</taxon>
        <taxon>Pyramimonadales</taxon>
        <taxon>Pyramimonadaceae</taxon>
        <taxon>Cymbomonas</taxon>
    </lineage>
</organism>
<comment type="caution">
    <text evidence="2">The sequence shown here is derived from an EMBL/GenBank/DDBJ whole genome shotgun (WGS) entry which is preliminary data.</text>
</comment>